<name>A0ACC2I980_9PLEO</name>
<protein>
    <submittedName>
        <fullName evidence="1">Uncharacterized protein</fullName>
    </submittedName>
</protein>
<dbReference type="EMBL" id="JAPHNI010000378">
    <property type="protein sequence ID" value="KAJ8111746.1"/>
    <property type="molecule type" value="Genomic_DNA"/>
</dbReference>
<proteinExistence type="predicted"/>
<reference evidence="1" key="1">
    <citation type="submission" date="2022-11" db="EMBL/GenBank/DDBJ databases">
        <title>Genome Sequence of Boeremia exigua.</title>
        <authorList>
            <person name="Buettner E."/>
        </authorList>
    </citation>
    <scope>NUCLEOTIDE SEQUENCE</scope>
    <source>
        <strain evidence="1">CU02</strain>
    </source>
</reference>
<gene>
    <name evidence="1" type="ORF">OPT61_g5730</name>
</gene>
<accession>A0ACC2I980</accession>
<evidence type="ECO:0000313" key="2">
    <source>
        <dbReference type="Proteomes" id="UP001153331"/>
    </source>
</evidence>
<keyword evidence="2" id="KW-1185">Reference proteome</keyword>
<evidence type="ECO:0000313" key="1">
    <source>
        <dbReference type="EMBL" id="KAJ8111746.1"/>
    </source>
</evidence>
<sequence>MSLASQFSQSLFHWYFTGPPKQDDVAQIPAASASPSRTMSRAPITSNEDADFGEYDDVSGDVDPNFTISDNGIYSLTQLMSFRLSTSTPLLLVSKHIHSEVTRLLEDLQELLVSQIYLQRIKEPTQPFLEIASRSRFVVIGGPIETLFLVKHLPAAIKPLVREMAFALQTWDDAGPLWGTLQETSSEVTNTLCSELPNLRTIAMEVPQA</sequence>
<organism evidence="1 2">
    <name type="scientific">Boeremia exigua</name>
    <dbReference type="NCBI Taxonomy" id="749465"/>
    <lineage>
        <taxon>Eukaryota</taxon>
        <taxon>Fungi</taxon>
        <taxon>Dikarya</taxon>
        <taxon>Ascomycota</taxon>
        <taxon>Pezizomycotina</taxon>
        <taxon>Dothideomycetes</taxon>
        <taxon>Pleosporomycetidae</taxon>
        <taxon>Pleosporales</taxon>
        <taxon>Pleosporineae</taxon>
        <taxon>Didymellaceae</taxon>
        <taxon>Boeremia</taxon>
    </lineage>
</organism>
<dbReference type="Proteomes" id="UP001153331">
    <property type="component" value="Unassembled WGS sequence"/>
</dbReference>
<comment type="caution">
    <text evidence="1">The sequence shown here is derived from an EMBL/GenBank/DDBJ whole genome shotgun (WGS) entry which is preliminary data.</text>
</comment>